<reference evidence="2" key="1">
    <citation type="journal article" date="2022" name="Mol. Ecol. Resour.">
        <title>The genomes of chicory, endive, great burdock and yacon provide insights into Asteraceae palaeo-polyploidization history and plant inulin production.</title>
        <authorList>
            <person name="Fan W."/>
            <person name="Wang S."/>
            <person name="Wang H."/>
            <person name="Wang A."/>
            <person name="Jiang F."/>
            <person name="Liu H."/>
            <person name="Zhao H."/>
            <person name="Xu D."/>
            <person name="Zhang Y."/>
        </authorList>
    </citation>
    <scope>NUCLEOTIDE SEQUENCE [LARGE SCALE GENOMIC DNA]</scope>
    <source>
        <strain evidence="2">cv. Niubang</strain>
    </source>
</reference>
<evidence type="ECO:0000313" key="1">
    <source>
        <dbReference type="EMBL" id="KAI3733430.1"/>
    </source>
</evidence>
<reference evidence="1 2" key="2">
    <citation type="journal article" date="2022" name="Mol. Ecol. Resour.">
        <title>The genomes of chicory, endive, great burdock and yacon provide insights into Asteraceae paleo-polyploidization history and plant inulin production.</title>
        <authorList>
            <person name="Fan W."/>
            <person name="Wang S."/>
            <person name="Wang H."/>
            <person name="Wang A."/>
            <person name="Jiang F."/>
            <person name="Liu H."/>
            <person name="Zhao H."/>
            <person name="Xu D."/>
            <person name="Zhang Y."/>
        </authorList>
    </citation>
    <scope>NUCLEOTIDE SEQUENCE [LARGE SCALE GENOMIC DNA]</scope>
    <source>
        <strain evidence="2">cv. Niubang</strain>
    </source>
</reference>
<accession>A0ACB9CGX5</accession>
<comment type="caution">
    <text evidence="1">The sequence shown here is derived from an EMBL/GenBank/DDBJ whole genome shotgun (WGS) entry which is preliminary data.</text>
</comment>
<dbReference type="EMBL" id="CM042050">
    <property type="protein sequence ID" value="KAI3733430.1"/>
    <property type="molecule type" value="Genomic_DNA"/>
</dbReference>
<evidence type="ECO:0000313" key="2">
    <source>
        <dbReference type="Proteomes" id="UP001055879"/>
    </source>
</evidence>
<sequence>MDFRYARPPPPPPPSSDLHQPPPQQPVPPPPGPWYSGQFQYHSPSPPPPHWAPQSQHSDHHLPPPPPPPYAAAPPPPMQYSSNPYPLPPRPHMQPPPLQPHYPPVNQEWSNANWGHQGWDYSAPNKNEDDWAARARAWAASKAVTDDQHQHSQLVPASRPEEINYQDQYSQNMETPYTEFQQHSLPPSSYHQYPSSFAPPPRTPANPLQEPPSFGSGYAPDGHFSYTARDGNLRDSAAAYPHQEPAPTSLSVHQQEVPSSYSSVAGKEEVRDMNGKFYQPSHMPFASAPQYQVQPSLSPSDRSISVEQPHYAFSNPSAEPTTDLSNQPLDFGPRFGHEHDPFGQSKYGNEAGGSIGAISTGTAMPSINAWTSSAASGMPYPSMPPVHPTGQQVDPSVGVPSPVSMHSAPLFGRIAGSSFQPTMPSASATFPIGTSNAFHATNAFPGDTYGTPGFPERPKKASVPNWLREEIIKKKAVIGSSAPELSRQDTESNEDEVMDRPLGKGDQADGKSIESSRSTEEEDDDEDYVEAARTAAINQEIKRILTEVLLKVTDELFDEIATKVLDEDDLNVEVERKAIASSDMLSQSSAAVSTPKSSAKVLIPGKTKGTDLDDASGKSSSSSAGDVLGLGSYASDDDEDKEVQNLSVPSPKSSKPVVHLAENGSSQVDGDVRGKKFLGEESDSHGMSPNGAIVNHGAVGSELSRNRVGVEPSHGDLQSRYSSQTDSVTGEYHNDDSGGDKVPDSSGISKSKQSVGDKGVGKHELSIEVLSAKNSLPEDSQARSPRNGSEKSGTKRRSSKDYNEEVESGKDKAHTKVDDDSRIQDERHIKRVKKDDQNGSKEKIKERDSGKRVNKAEIKDDRKERDRDKRSHAKEDGRKQERSKDEKNERSKHKSVGDSSRHKRHHSPSPGGRGRSSKDNSSLSHAHASSDSSSDDSRRKVHSKRRDLSPSPVRSRRQVSRSPPSKRSQRRHSIYSSLDTTRERRRSRSRSRRG</sequence>
<name>A0ACB9CGX5_ARCLA</name>
<organism evidence="1 2">
    <name type="scientific">Arctium lappa</name>
    <name type="common">Greater burdock</name>
    <name type="synonym">Lappa major</name>
    <dbReference type="NCBI Taxonomy" id="4217"/>
    <lineage>
        <taxon>Eukaryota</taxon>
        <taxon>Viridiplantae</taxon>
        <taxon>Streptophyta</taxon>
        <taxon>Embryophyta</taxon>
        <taxon>Tracheophyta</taxon>
        <taxon>Spermatophyta</taxon>
        <taxon>Magnoliopsida</taxon>
        <taxon>eudicotyledons</taxon>
        <taxon>Gunneridae</taxon>
        <taxon>Pentapetalae</taxon>
        <taxon>asterids</taxon>
        <taxon>campanulids</taxon>
        <taxon>Asterales</taxon>
        <taxon>Asteraceae</taxon>
        <taxon>Carduoideae</taxon>
        <taxon>Cardueae</taxon>
        <taxon>Arctiinae</taxon>
        <taxon>Arctium</taxon>
    </lineage>
</organism>
<dbReference type="Proteomes" id="UP001055879">
    <property type="component" value="Linkage Group LG04"/>
</dbReference>
<protein>
    <submittedName>
        <fullName evidence="1">Uncharacterized protein</fullName>
    </submittedName>
</protein>
<keyword evidence="2" id="KW-1185">Reference proteome</keyword>
<gene>
    <name evidence="1" type="ORF">L6452_12873</name>
</gene>
<proteinExistence type="predicted"/>